<accession>A0A2H3BZN9</accession>
<dbReference type="GO" id="GO:0003676">
    <property type="term" value="F:nucleic acid binding"/>
    <property type="evidence" value="ECO:0007669"/>
    <property type="project" value="InterPro"/>
</dbReference>
<dbReference type="InterPro" id="IPR036875">
    <property type="entry name" value="Znf_CCHC_sf"/>
</dbReference>
<protein>
    <recommendedName>
        <fullName evidence="4">CCHC-type domain-containing protein</fullName>
    </recommendedName>
</protein>
<dbReference type="EMBL" id="KZ293416">
    <property type="protein sequence ID" value="PBK76311.1"/>
    <property type="molecule type" value="Genomic_DNA"/>
</dbReference>
<dbReference type="SUPFAM" id="SSF57756">
    <property type="entry name" value="Retrovirus zinc finger-like domains"/>
    <property type="match status" value="1"/>
</dbReference>
<name>A0A2H3BZN9_9AGAR</name>
<feature type="region of interest" description="Disordered" evidence="3">
    <location>
        <begin position="97"/>
        <end position="143"/>
    </location>
</feature>
<keyword evidence="2" id="KW-0863">Zinc-finger</keyword>
<evidence type="ECO:0000256" key="1">
    <source>
        <dbReference type="ARBA" id="ARBA00022664"/>
    </source>
</evidence>
<feature type="region of interest" description="Disordered" evidence="3">
    <location>
        <begin position="210"/>
        <end position="296"/>
    </location>
</feature>
<keyword evidence="6" id="KW-1185">Reference proteome</keyword>
<dbReference type="PROSITE" id="PS50158">
    <property type="entry name" value="ZF_CCHC"/>
    <property type="match status" value="1"/>
</dbReference>
<evidence type="ECO:0000256" key="3">
    <source>
        <dbReference type="SAM" id="MobiDB-lite"/>
    </source>
</evidence>
<feature type="compositionally biased region" description="Basic and acidic residues" evidence="3">
    <location>
        <begin position="216"/>
        <end position="225"/>
    </location>
</feature>
<dbReference type="GO" id="GO:0008270">
    <property type="term" value="F:zinc ion binding"/>
    <property type="evidence" value="ECO:0007669"/>
    <property type="project" value="UniProtKB-KW"/>
</dbReference>
<gene>
    <name evidence="5" type="ORF">ARMSODRAFT_969052</name>
</gene>
<sequence>MEEVHEKKMFDLQMGNGTATAYFQELEKEAKLVGQRYEEGERGMMVKAVRLGIPESYSKFITMTRFNMLHAYLEWKARVLIMYEERQKKWVFDQTTTTGTACDRPPQKGHNTTATSHNKAGGATSSSSAKPTSSTPRELGMGRWQPVKTTMYGGAGEPMDIGQLHAEGRCFWCHEKGHLSKDCPKKQDYKDIRSVVTAGQEKMELKVEEGNNNDLHLQDDGRDAGDAAAAMGRSSRQESGGGDPALQGTTWALKSKQPSPPSLGPVWETLKGPSQLPARAQAKAVEPAGHGAESPL</sequence>
<keyword evidence="2" id="KW-0862">Zinc</keyword>
<dbReference type="AlphaFoldDB" id="A0A2H3BZN9"/>
<reference evidence="6" key="1">
    <citation type="journal article" date="2017" name="Nat. Ecol. Evol.">
        <title>Genome expansion and lineage-specific genetic innovations in the forest pathogenic fungi Armillaria.</title>
        <authorList>
            <person name="Sipos G."/>
            <person name="Prasanna A.N."/>
            <person name="Walter M.C."/>
            <person name="O'Connor E."/>
            <person name="Balint B."/>
            <person name="Krizsan K."/>
            <person name="Kiss B."/>
            <person name="Hess J."/>
            <person name="Varga T."/>
            <person name="Slot J."/>
            <person name="Riley R."/>
            <person name="Boka B."/>
            <person name="Rigling D."/>
            <person name="Barry K."/>
            <person name="Lee J."/>
            <person name="Mihaltcheva S."/>
            <person name="LaButti K."/>
            <person name="Lipzen A."/>
            <person name="Waldron R."/>
            <person name="Moloney N.M."/>
            <person name="Sperisen C."/>
            <person name="Kredics L."/>
            <person name="Vagvoelgyi C."/>
            <person name="Patrignani A."/>
            <person name="Fitzpatrick D."/>
            <person name="Nagy I."/>
            <person name="Doyle S."/>
            <person name="Anderson J.B."/>
            <person name="Grigoriev I.V."/>
            <person name="Gueldener U."/>
            <person name="Muensterkoetter M."/>
            <person name="Nagy L.G."/>
        </authorList>
    </citation>
    <scope>NUCLEOTIDE SEQUENCE [LARGE SCALE GENOMIC DNA]</scope>
    <source>
        <strain evidence="6">28-4</strain>
    </source>
</reference>
<evidence type="ECO:0000313" key="5">
    <source>
        <dbReference type="EMBL" id="PBK76311.1"/>
    </source>
</evidence>
<dbReference type="SMART" id="SM00343">
    <property type="entry name" value="ZnF_C2HC"/>
    <property type="match status" value="1"/>
</dbReference>
<keyword evidence="1" id="KW-0507">mRNA processing</keyword>
<dbReference type="InterPro" id="IPR001878">
    <property type="entry name" value="Znf_CCHC"/>
</dbReference>
<dbReference type="GO" id="GO:0006397">
    <property type="term" value="P:mRNA processing"/>
    <property type="evidence" value="ECO:0007669"/>
    <property type="project" value="UniProtKB-KW"/>
</dbReference>
<organism evidence="5 6">
    <name type="scientific">Armillaria solidipes</name>
    <dbReference type="NCBI Taxonomy" id="1076256"/>
    <lineage>
        <taxon>Eukaryota</taxon>
        <taxon>Fungi</taxon>
        <taxon>Dikarya</taxon>
        <taxon>Basidiomycota</taxon>
        <taxon>Agaricomycotina</taxon>
        <taxon>Agaricomycetes</taxon>
        <taxon>Agaricomycetidae</taxon>
        <taxon>Agaricales</taxon>
        <taxon>Marasmiineae</taxon>
        <taxon>Physalacriaceae</taxon>
        <taxon>Armillaria</taxon>
    </lineage>
</organism>
<evidence type="ECO:0000313" key="6">
    <source>
        <dbReference type="Proteomes" id="UP000218334"/>
    </source>
</evidence>
<feature type="compositionally biased region" description="Low complexity" evidence="3">
    <location>
        <begin position="119"/>
        <end position="136"/>
    </location>
</feature>
<evidence type="ECO:0000256" key="2">
    <source>
        <dbReference type="PROSITE-ProRule" id="PRU00047"/>
    </source>
</evidence>
<proteinExistence type="predicted"/>
<feature type="domain" description="CCHC-type" evidence="4">
    <location>
        <begin position="169"/>
        <end position="185"/>
    </location>
</feature>
<keyword evidence="2" id="KW-0479">Metal-binding</keyword>
<dbReference type="Proteomes" id="UP000218334">
    <property type="component" value="Unassembled WGS sequence"/>
</dbReference>
<dbReference type="Gene3D" id="4.10.60.10">
    <property type="entry name" value="Zinc finger, CCHC-type"/>
    <property type="match status" value="1"/>
</dbReference>
<feature type="compositionally biased region" description="Polar residues" evidence="3">
    <location>
        <begin position="109"/>
        <end position="118"/>
    </location>
</feature>
<evidence type="ECO:0000259" key="4">
    <source>
        <dbReference type="PROSITE" id="PS50158"/>
    </source>
</evidence>